<proteinExistence type="predicted"/>
<gene>
    <name evidence="2" type="ORF">B296_00054780</name>
</gene>
<evidence type="ECO:0000313" key="2">
    <source>
        <dbReference type="EMBL" id="RRT45951.1"/>
    </source>
</evidence>
<sequence>MDLNLMLAKLLCILYCRYRGFSRIVVVCEYLEREQPRDRPTRSEGGQPGGGEAGSGPKPLVHVRQWGAAPYLLAHVGRTHPLCEGNLTVRSHYLPEKRRASTNQTAVAGSATFRRSWTNLPAPLQTGPTCGTRRK</sequence>
<dbReference type="EMBL" id="AMZH03015502">
    <property type="protein sequence ID" value="RRT45951.1"/>
    <property type="molecule type" value="Genomic_DNA"/>
</dbReference>
<name>A0A426Y342_ENSVE</name>
<accession>A0A426Y342</accession>
<evidence type="ECO:0000313" key="3">
    <source>
        <dbReference type="Proteomes" id="UP000287651"/>
    </source>
</evidence>
<dbReference type="AlphaFoldDB" id="A0A426Y342"/>
<organism evidence="2 3">
    <name type="scientific">Ensete ventricosum</name>
    <name type="common">Abyssinian banana</name>
    <name type="synonym">Musa ensete</name>
    <dbReference type="NCBI Taxonomy" id="4639"/>
    <lineage>
        <taxon>Eukaryota</taxon>
        <taxon>Viridiplantae</taxon>
        <taxon>Streptophyta</taxon>
        <taxon>Embryophyta</taxon>
        <taxon>Tracheophyta</taxon>
        <taxon>Spermatophyta</taxon>
        <taxon>Magnoliopsida</taxon>
        <taxon>Liliopsida</taxon>
        <taxon>Zingiberales</taxon>
        <taxon>Musaceae</taxon>
        <taxon>Ensete</taxon>
    </lineage>
</organism>
<feature type="region of interest" description="Disordered" evidence="1">
    <location>
        <begin position="34"/>
        <end position="59"/>
    </location>
</feature>
<dbReference type="Proteomes" id="UP000287651">
    <property type="component" value="Unassembled WGS sequence"/>
</dbReference>
<protein>
    <submittedName>
        <fullName evidence="2">Uncharacterized protein</fullName>
    </submittedName>
</protein>
<comment type="caution">
    <text evidence="2">The sequence shown here is derived from an EMBL/GenBank/DDBJ whole genome shotgun (WGS) entry which is preliminary data.</text>
</comment>
<reference evidence="2 3" key="1">
    <citation type="journal article" date="2014" name="Agronomy (Basel)">
        <title>A Draft Genome Sequence for Ensete ventricosum, the Drought-Tolerant Tree Against Hunger.</title>
        <authorList>
            <person name="Harrison J."/>
            <person name="Moore K.A."/>
            <person name="Paszkiewicz K."/>
            <person name="Jones T."/>
            <person name="Grant M."/>
            <person name="Ambacheew D."/>
            <person name="Muzemil S."/>
            <person name="Studholme D.J."/>
        </authorList>
    </citation>
    <scope>NUCLEOTIDE SEQUENCE [LARGE SCALE GENOMIC DNA]</scope>
</reference>
<evidence type="ECO:0000256" key="1">
    <source>
        <dbReference type="SAM" id="MobiDB-lite"/>
    </source>
</evidence>